<feature type="region of interest" description="Disordered" evidence="1">
    <location>
        <begin position="1"/>
        <end position="31"/>
    </location>
</feature>
<evidence type="ECO:0000256" key="1">
    <source>
        <dbReference type="SAM" id="MobiDB-lite"/>
    </source>
</evidence>
<evidence type="ECO:0000313" key="3">
    <source>
        <dbReference type="Proteomes" id="UP000321353"/>
    </source>
</evidence>
<dbReference type="Proteomes" id="UP000321353">
    <property type="component" value="Chromosome"/>
</dbReference>
<sequence>MEASATKTASPPRPFSRNTDADPKRLSGNPDRDIRFRFHLRDEHHAALNIDNDYHWSSIAWAFPVYGKVHEFTT</sequence>
<accession>A0A5B9MB14</accession>
<proteinExistence type="predicted"/>
<feature type="compositionally biased region" description="Basic and acidic residues" evidence="1">
    <location>
        <begin position="19"/>
        <end position="31"/>
    </location>
</feature>
<keyword evidence="3" id="KW-1185">Reference proteome</keyword>
<dbReference type="EMBL" id="CP036264">
    <property type="protein sequence ID" value="QEF96734.1"/>
    <property type="molecule type" value="Genomic_DNA"/>
</dbReference>
<organism evidence="2 3">
    <name type="scientific">Stieleria maiorica</name>
    <dbReference type="NCBI Taxonomy" id="2795974"/>
    <lineage>
        <taxon>Bacteria</taxon>
        <taxon>Pseudomonadati</taxon>
        <taxon>Planctomycetota</taxon>
        <taxon>Planctomycetia</taxon>
        <taxon>Pirellulales</taxon>
        <taxon>Pirellulaceae</taxon>
        <taxon>Stieleria</taxon>
    </lineage>
</organism>
<gene>
    <name evidence="2" type="ORF">Mal15_07630</name>
</gene>
<dbReference type="AlphaFoldDB" id="A0A5B9MB14"/>
<protein>
    <submittedName>
        <fullName evidence="2">Uncharacterized protein</fullName>
    </submittedName>
</protein>
<name>A0A5B9MB14_9BACT</name>
<reference evidence="2 3" key="1">
    <citation type="submission" date="2019-02" db="EMBL/GenBank/DDBJ databases">
        <title>Planctomycetal bacteria perform biofilm scaping via a novel small molecule.</title>
        <authorList>
            <person name="Jeske O."/>
            <person name="Boedeker C."/>
            <person name="Wiegand S."/>
            <person name="Breitling P."/>
            <person name="Kallscheuer N."/>
            <person name="Jogler M."/>
            <person name="Rohde M."/>
            <person name="Petersen J."/>
            <person name="Medema M.H."/>
            <person name="Surup F."/>
            <person name="Jogler C."/>
        </authorList>
    </citation>
    <scope>NUCLEOTIDE SEQUENCE [LARGE SCALE GENOMIC DNA]</scope>
    <source>
        <strain evidence="2 3">Mal15</strain>
    </source>
</reference>
<dbReference type="KEGG" id="smam:Mal15_07630"/>
<evidence type="ECO:0000313" key="2">
    <source>
        <dbReference type="EMBL" id="QEF96734.1"/>
    </source>
</evidence>